<evidence type="ECO:0000256" key="1">
    <source>
        <dbReference type="SAM" id="MobiDB-lite"/>
    </source>
</evidence>
<organism evidence="2 3">
    <name type="scientific">Mycolicibacterium boenickei</name>
    <dbReference type="NCBI Taxonomy" id="146017"/>
    <lineage>
        <taxon>Bacteria</taxon>
        <taxon>Bacillati</taxon>
        <taxon>Actinomycetota</taxon>
        <taxon>Actinomycetes</taxon>
        <taxon>Mycobacteriales</taxon>
        <taxon>Mycobacteriaceae</taxon>
        <taxon>Mycolicibacterium</taxon>
    </lineage>
</organism>
<accession>A0ABM7IVR7</accession>
<feature type="compositionally biased region" description="Basic and acidic residues" evidence="1">
    <location>
        <begin position="58"/>
        <end position="71"/>
    </location>
</feature>
<protein>
    <recommendedName>
        <fullName evidence="4">Transposase</fullName>
    </recommendedName>
</protein>
<evidence type="ECO:0000313" key="3">
    <source>
        <dbReference type="Proteomes" id="UP000466683"/>
    </source>
</evidence>
<dbReference type="EMBL" id="AP022579">
    <property type="protein sequence ID" value="BBX90949.1"/>
    <property type="molecule type" value="Genomic_DNA"/>
</dbReference>
<gene>
    <name evidence="2" type="ORF">MBOE_25980</name>
</gene>
<feature type="region of interest" description="Disordered" evidence="1">
    <location>
        <begin position="15"/>
        <end position="71"/>
    </location>
</feature>
<reference evidence="2 3" key="1">
    <citation type="journal article" date="2019" name="Emerg. Microbes Infect.">
        <title>Comprehensive subspecies identification of 175 nontuberculous mycobacteria species based on 7547 genomic profiles.</title>
        <authorList>
            <person name="Matsumoto Y."/>
            <person name="Kinjo T."/>
            <person name="Motooka D."/>
            <person name="Nabeya D."/>
            <person name="Jung N."/>
            <person name="Uechi K."/>
            <person name="Horii T."/>
            <person name="Iida T."/>
            <person name="Fujita J."/>
            <person name="Nakamura S."/>
        </authorList>
    </citation>
    <scope>NUCLEOTIDE SEQUENCE [LARGE SCALE GENOMIC DNA]</scope>
    <source>
        <strain evidence="2 3">JCM 15653</strain>
    </source>
</reference>
<evidence type="ECO:0000313" key="2">
    <source>
        <dbReference type="EMBL" id="BBX90949.1"/>
    </source>
</evidence>
<sequence length="71" mass="7976">MAFDPAWLSAEYLDEPIDNSPSELSHGRGLRPKHLRGTLPVDGGMYHGKAPSMNPTERQWHTSRPGEHAKR</sequence>
<dbReference type="Proteomes" id="UP000466683">
    <property type="component" value="Chromosome"/>
</dbReference>
<proteinExistence type="predicted"/>
<evidence type="ECO:0008006" key="4">
    <source>
        <dbReference type="Google" id="ProtNLM"/>
    </source>
</evidence>
<name>A0ABM7IVR7_9MYCO</name>
<keyword evidence="3" id="KW-1185">Reference proteome</keyword>